<feature type="transmembrane region" description="Helical" evidence="5">
    <location>
        <begin position="60"/>
        <end position="82"/>
    </location>
</feature>
<feature type="transmembrane region" description="Helical" evidence="5">
    <location>
        <begin position="6"/>
        <end position="25"/>
    </location>
</feature>
<keyword evidence="3 5" id="KW-1133">Transmembrane helix</keyword>
<evidence type="ECO:0000256" key="3">
    <source>
        <dbReference type="ARBA" id="ARBA00022989"/>
    </source>
</evidence>
<dbReference type="InterPro" id="IPR036259">
    <property type="entry name" value="MFS_trans_sf"/>
</dbReference>
<proteinExistence type="predicted"/>
<feature type="domain" description="Major facilitator superfamily (MFS) profile" evidence="6">
    <location>
        <begin position="1"/>
        <end position="148"/>
    </location>
</feature>
<dbReference type="EMBL" id="JAPCWZ010000002">
    <property type="protein sequence ID" value="KAK8877110.1"/>
    <property type="molecule type" value="Genomic_DNA"/>
</dbReference>
<evidence type="ECO:0000313" key="8">
    <source>
        <dbReference type="Proteomes" id="UP001390339"/>
    </source>
</evidence>
<dbReference type="Proteomes" id="UP001390339">
    <property type="component" value="Unassembled WGS sequence"/>
</dbReference>
<dbReference type="PANTHER" id="PTHR23514:SF16">
    <property type="entry name" value="TRANSPORTER, PUTATIVE (AFU_ORTHOLOGUE AFUA_2G17270)-RELATED"/>
    <property type="match status" value="1"/>
</dbReference>
<keyword evidence="4 5" id="KW-0472">Membrane</keyword>
<reference evidence="7 8" key="1">
    <citation type="journal article" date="2024" name="IMA Fungus">
        <title>Apiospora arundinis, a panoply of carbohydrate-active enzymes and secondary metabolites.</title>
        <authorList>
            <person name="Sorensen T."/>
            <person name="Petersen C."/>
            <person name="Muurmann A.T."/>
            <person name="Christiansen J.V."/>
            <person name="Brundto M.L."/>
            <person name="Overgaard C.K."/>
            <person name="Boysen A.T."/>
            <person name="Wollenberg R.D."/>
            <person name="Larsen T.O."/>
            <person name="Sorensen J.L."/>
            <person name="Nielsen K.L."/>
            <person name="Sondergaard T.E."/>
        </authorList>
    </citation>
    <scope>NUCLEOTIDE SEQUENCE [LARGE SCALE GENOMIC DNA]</scope>
    <source>
        <strain evidence="7 8">AAU 773</strain>
    </source>
</reference>
<sequence>MGYVPTGFCGGLLAGRFLLAGRLLLAEPSFRLGERRMLLVYSAVCVGLQLVFWLQPNTIASAVALSLMGFFSGPFFASGMSVTSKLFPRKSQPAALGFIFALAQAGGAIFPSLTGLVATSAGVAVLQPIVLALVVASAFCWYMVPRVPSHND</sequence>
<organism evidence="7 8">
    <name type="scientific">Apiospora arundinis</name>
    <dbReference type="NCBI Taxonomy" id="335852"/>
    <lineage>
        <taxon>Eukaryota</taxon>
        <taxon>Fungi</taxon>
        <taxon>Dikarya</taxon>
        <taxon>Ascomycota</taxon>
        <taxon>Pezizomycotina</taxon>
        <taxon>Sordariomycetes</taxon>
        <taxon>Xylariomycetidae</taxon>
        <taxon>Amphisphaeriales</taxon>
        <taxon>Apiosporaceae</taxon>
        <taxon>Apiospora</taxon>
    </lineage>
</organism>
<dbReference type="Pfam" id="PF07690">
    <property type="entry name" value="MFS_1"/>
    <property type="match status" value="1"/>
</dbReference>
<gene>
    <name evidence="7" type="ORF">PGQ11_002056</name>
</gene>
<evidence type="ECO:0000256" key="2">
    <source>
        <dbReference type="ARBA" id="ARBA00022692"/>
    </source>
</evidence>
<evidence type="ECO:0000259" key="6">
    <source>
        <dbReference type="PROSITE" id="PS50850"/>
    </source>
</evidence>
<name>A0ABR2JHB1_9PEZI</name>
<evidence type="ECO:0000256" key="4">
    <source>
        <dbReference type="ARBA" id="ARBA00023136"/>
    </source>
</evidence>
<keyword evidence="2 5" id="KW-0812">Transmembrane</keyword>
<evidence type="ECO:0000256" key="5">
    <source>
        <dbReference type="SAM" id="Phobius"/>
    </source>
</evidence>
<protein>
    <submittedName>
        <fullName evidence="7">MFS general substrate transporter</fullName>
    </submittedName>
</protein>
<dbReference type="InterPro" id="IPR011701">
    <property type="entry name" value="MFS"/>
</dbReference>
<accession>A0ABR2JHB1</accession>
<comment type="caution">
    <text evidence="7">The sequence shown here is derived from an EMBL/GenBank/DDBJ whole genome shotgun (WGS) entry which is preliminary data.</text>
</comment>
<feature type="transmembrane region" description="Helical" evidence="5">
    <location>
        <begin position="125"/>
        <end position="144"/>
    </location>
</feature>
<dbReference type="InterPro" id="IPR051788">
    <property type="entry name" value="MFS_Transporter"/>
</dbReference>
<feature type="transmembrane region" description="Helical" evidence="5">
    <location>
        <begin position="37"/>
        <end position="54"/>
    </location>
</feature>
<dbReference type="InterPro" id="IPR020846">
    <property type="entry name" value="MFS_dom"/>
</dbReference>
<comment type="subcellular location">
    <subcellularLocation>
        <location evidence="1">Membrane</location>
        <topology evidence="1">Multi-pass membrane protein</topology>
    </subcellularLocation>
</comment>
<dbReference type="PANTHER" id="PTHR23514">
    <property type="entry name" value="BYPASS OF STOP CODON PROTEIN 6"/>
    <property type="match status" value="1"/>
</dbReference>
<evidence type="ECO:0000256" key="1">
    <source>
        <dbReference type="ARBA" id="ARBA00004141"/>
    </source>
</evidence>
<evidence type="ECO:0000313" key="7">
    <source>
        <dbReference type="EMBL" id="KAK8877110.1"/>
    </source>
</evidence>
<keyword evidence="8" id="KW-1185">Reference proteome</keyword>
<dbReference type="PROSITE" id="PS50850">
    <property type="entry name" value="MFS"/>
    <property type="match status" value="1"/>
</dbReference>
<dbReference type="Gene3D" id="1.20.1250.20">
    <property type="entry name" value="MFS general substrate transporter like domains"/>
    <property type="match status" value="1"/>
</dbReference>
<dbReference type="SUPFAM" id="SSF103473">
    <property type="entry name" value="MFS general substrate transporter"/>
    <property type="match status" value="1"/>
</dbReference>
<feature type="transmembrane region" description="Helical" evidence="5">
    <location>
        <begin position="94"/>
        <end position="113"/>
    </location>
</feature>